<feature type="region of interest" description="Disordered" evidence="2">
    <location>
        <begin position="200"/>
        <end position="233"/>
    </location>
</feature>
<keyword evidence="3" id="KW-0812">Transmembrane</keyword>
<dbReference type="Proteomes" id="UP000663879">
    <property type="component" value="Unassembled WGS sequence"/>
</dbReference>
<accession>A0A813MCC5</accession>
<protein>
    <submittedName>
        <fullName evidence="4">Uncharacterized protein</fullName>
    </submittedName>
</protein>
<evidence type="ECO:0000256" key="3">
    <source>
        <dbReference type="SAM" id="Phobius"/>
    </source>
</evidence>
<keyword evidence="3" id="KW-1133">Transmembrane helix</keyword>
<name>A0A813MCC5_9BILA</name>
<evidence type="ECO:0000256" key="2">
    <source>
        <dbReference type="SAM" id="MobiDB-lite"/>
    </source>
</evidence>
<evidence type="ECO:0000313" key="4">
    <source>
        <dbReference type="EMBL" id="CAF0717519.1"/>
    </source>
</evidence>
<feature type="transmembrane region" description="Helical" evidence="3">
    <location>
        <begin position="128"/>
        <end position="151"/>
    </location>
</feature>
<organism evidence="4 5">
    <name type="scientific">Brachionus calyciflorus</name>
    <dbReference type="NCBI Taxonomy" id="104777"/>
    <lineage>
        <taxon>Eukaryota</taxon>
        <taxon>Metazoa</taxon>
        <taxon>Spiralia</taxon>
        <taxon>Gnathifera</taxon>
        <taxon>Rotifera</taxon>
        <taxon>Eurotatoria</taxon>
        <taxon>Monogononta</taxon>
        <taxon>Pseudotrocha</taxon>
        <taxon>Ploima</taxon>
        <taxon>Brachionidae</taxon>
        <taxon>Brachionus</taxon>
    </lineage>
</organism>
<proteinExistence type="predicted"/>
<comment type="caution">
    <text evidence="4">The sequence shown here is derived from an EMBL/GenBank/DDBJ whole genome shotgun (WGS) entry which is preliminary data.</text>
</comment>
<reference evidence="4" key="1">
    <citation type="submission" date="2021-02" db="EMBL/GenBank/DDBJ databases">
        <authorList>
            <person name="Nowell W R."/>
        </authorList>
    </citation>
    <scope>NUCLEOTIDE SEQUENCE</scope>
    <source>
        <strain evidence="4">Ploen Becks lab</strain>
    </source>
</reference>
<sequence>MNVTILNTTTSTEVPFYNSTLQFFNATVQSVLKTNRTSPFAKSSIFRAKESTLKTIATNTTVPITATTKSLLALIQFSLSSTKFNSNNNNNGSVNVRAGLRNNLNNNFCACDRSVPISNKIYSQDDNIWKLAFFALAFIVGLISIMLILTFSTKILLNRFSKKSDYNNSKKNNGSKKPRKVSSISLLDFDADLASNYAPSSIPNRKKRSLSSPSSTESARIKLRPESSSDSTVYSSQNLFNDLIKSPNQAESVSRQQSYIYGVTNKAFQDDNEKVAEKCERIVSFRKQNNNIPSSFKPFEKRIAEIALEKNDKILEQDAYMQPWKLPGITDDYEVLEINPIIESAALSPATTFSECYSERQQNEPNFNIQNNKIKDFSLMCMNNNELISKSSKITQELEKKLKERRQMMESKSDKLHCKLIEEGKLDEYNATVSLSALEKRIQNWQNELNTKLSKKNTMKRSSSSCVCPCHSNLCNSKNRSCEKRANAESKDLWHRTSFQNRQITKAKDKDKNYESSSKSKNIPKIVIDNAVNLPTKRESIRALMETKTVTQNKQKEVLEMHLNTLISTRRSCKISE</sequence>
<dbReference type="AlphaFoldDB" id="A0A813MCC5"/>
<evidence type="ECO:0000256" key="1">
    <source>
        <dbReference type="SAM" id="Coils"/>
    </source>
</evidence>
<keyword evidence="5" id="KW-1185">Reference proteome</keyword>
<keyword evidence="3" id="KW-0472">Membrane</keyword>
<dbReference type="EMBL" id="CAJNOC010000127">
    <property type="protein sequence ID" value="CAF0717519.1"/>
    <property type="molecule type" value="Genomic_DNA"/>
</dbReference>
<dbReference type="OrthoDB" id="10442103at2759"/>
<feature type="coiled-coil region" evidence="1">
    <location>
        <begin position="395"/>
        <end position="455"/>
    </location>
</feature>
<gene>
    <name evidence="4" type="ORF">OXX778_LOCUS1827</name>
</gene>
<evidence type="ECO:0000313" key="5">
    <source>
        <dbReference type="Proteomes" id="UP000663879"/>
    </source>
</evidence>
<keyword evidence="1" id="KW-0175">Coiled coil</keyword>